<keyword evidence="1" id="KW-0677">Repeat</keyword>
<proteinExistence type="predicted"/>
<sequence>MTHRDYEGHRIYGGPSTVPYEAKATTSYLLYYIEYGDFDTVKLLLDKGANPSFPSRDYWEGGVGSHVGWEGEPPSVKAVTRGHEAMAQLLIEGSDRVARTRALSLSMEQVDSRISRILLAHGCAVEFEDRDHMDYPCYDRPGDDYGLIAPIFRAINAGNVDMVRLLVKQRWASVNAWYQGLCKSLSKRSHGSASQLAIDLGQVDIIQFLRDNGAQEEVRSWWKRFFSQIPRMNQTETS</sequence>
<dbReference type="Proteomes" id="UP000325558">
    <property type="component" value="Unassembled WGS sequence"/>
</dbReference>
<dbReference type="PANTHER" id="PTHR24198">
    <property type="entry name" value="ANKYRIN REPEAT AND PROTEIN KINASE DOMAIN-CONTAINING PROTEIN"/>
    <property type="match status" value="1"/>
</dbReference>
<dbReference type="Pfam" id="PF00023">
    <property type="entry name" value="Ank"/>
    <property type="match status" value="1"/>
</dbReference>
<dbReference type="EMBL" id="ML737138">
    <property type="protein sequence ID" value="KAE8341743.1"/>
    <property type="molecule type" value="Genomic_DNA"/>
</dbReference>
<accession>A0A5N6YA85</accession>
<keyword evidence="2" id="KW-0040">ANK repeat</keyword>
<evidence type="ECO:0000256" key="2">
    <source>
        <dbReference type="ARBA" id="ARBA00023043"/>
    </source>
</evidence>
<reference evidence="3" key="1">
    <citation type="submission" date="2019-04" db="EMBL/GenBank/DDBJ databases">
        <title>Friends and foes A comparative genomics study of 23 Aspergillus species from section Flavi.</title>
        <authorList>
            <consortium name="DOE Joint Genome Institute"/>
            <person name="Kjaerbolling I."/>
            <person name="Vesth T."/>
            <person name="Frisvad J.C."/>
            <person name="Nybo J.L."/>
            <person name="Theobald S."/>
            <person name="Kildgaard S."/>
            <person name="Isbrandt T."/>
            <person name="Kuo A."/>
            <person name="Sato A."/>
            <person name="Lyhne E.K."/>
            <person name="Kogle M.E."/>
            <person name="Wiebenga A."/>
            <person name="Kun R.S."/>
            <person name="Lubbers R.J."/>
            <person name="Makela M.R."/>
            <person name="Barry K."/>
            <person name="Chovatia M."/>
            <person name="Clum A."/>
            <person name="Daum C."/>
            <person name="Haridas S."/>
            <person name="He G."/>
            <person name="LaButti K."/>
            <person name="Lipzen A."/>
            <person name="Mondo S."/>
            <person name="Riley R."/>
            <person name="Salamov A."/>
            <person name="Simmons B.A."/>
            <person name="Magnuson J.K."/>
            <person name="Henrissat B."/>
            <person name="Mortensen U.H."/>
            <person name="Larsen T.O."/>
            <person name="Devries R.P."/>
            <person name="Grigoriev I.V."/>
            <person name="Machida M."/>
            <person name="Baker S.E."/>
            <person name="Andersen M.R."/>
        </authorList>
    </citation>
    <scope>NUCLEOTIDE SEQUENCE</scope>
    <source>
        <strain evidence="3">CBS 117612</strain>
    </source>
</reference>
<dbReference type="InterPro" id="IPR036770">
    <property type="entry name" value="Ankyrin_rpt-contain_sf"/>
</dbReference>
<dbReference type="Gene3D" id="1.25.40.20">
    <property type="entry name" value="Ankyrin repeat-containing domain"/>
    <property type="match status" value="1"/>
</dbReference>
<evidence type="ECO:0000313" key="3">
    <source>
        <dbReference type="EMBL" id="KAE8341743.1"/>
    </source>
</evidence>
<dbReference type="SUPFAM" id="SSF48403">
    <property type="entry name" value="Ankyrin repeat"/>
    <property type="match status" value="1"/>
</dbReference>
<protein>
    <recommendedName>
        <fullName evidence="4">Ankyrin repeat-containing domain protein</fullName>
    </recommendedName>
</protein>
<name>A0A5N6YA85_9EURO</name>
<gene>
    <name evidence="3" type="ORF">BDV24DRAFT_162970</name>
</gene>
<dbReference type="PANTHER" id="PTHR24198:SF165">
    <property type="entry name" value="ANKYRIN REPEAT-CONTAINING PROTEIN-RELATED"/>
    <property type="match status" value="1"/>
</dbReference>
<dbReference type="InterPro" id="IPR002110">
    <property type="entry name" value="Ankyrin_rpt"/>
</dbReference>
<organism evidence="3">
    <name type="scientific">Aspergillus arachidicola</name>
    <dbReference type="NCBI Taxonomy" id="656916"/>
    <lineage>
        <taxon>Eukaryota</taxon>
        <taxon>Fungi</taxon>
        <taxon>Dikarya</taxon>
        <taxon>Ascomycota</taxon>
        <taxon>Pezizomycotina</taxon>
        <taxon>Eurotiomycetes</taxon>
        <taxon>Eurotiomycetidae</taxon>
        <taxon>Eurotiales</taxon>
        <taxon>Aspergillaceae</taxon>
        <taxon>Aspergillus</taxon>
        <taxon>Aspergillus subgen. Circumdati</taxon>
    </lineage>
</organism>
<dbReference type="OrthoDB" id="366390at2759"/>
<dbReference type="SMART" id="SM00248">
    <property type="entry name" value="ANK"/>
    <property type="match status" value="3"/>
</dbReference>
<evidence type="ECO:0000256" key="1">
    <source>
        <dbReference type="ARBA" id="ARBA00022737"/>
    </source>
</evidence>
<dbReference type="AlphaFoldDB" id="A0A5N6YA85"/>
<evidence type="ECO:0008006" key="4">
    <source>
        <dbReference type="Google" id="ProtNLM"/>
    </source>
</evidence>